<dbReference type="Proteomes" id="UP000600865">
    <property type="component" value="Unassembled WGS sequence"/>
</dbReference>
<sequence length="76" mass="8508">MTEQTREQKEASIKMVSLVMRGGILMLLVLAVMFYSEIIPSEMGELIALVMVGVAIADFFVLKFLLAKMRADLDKI</sequence>
<dbReference type="EMBL" id="BMYV01000001">
    <property type="protein sequence ID" value="GGX62912.1"/>
    <property type="molecule type" value="Genomic_DNA"/>
</dbReference>
<keyword evidence="3" id="KW-1185">Reference proteome</keyword>
<keyword evidence="1" id="KW-0812">Transmembrane</keyword>
<name>A0A918KHL6_9PROT</name>
<keyword evidence="1" id="KW-0472">Membrane</keyword>
<gene>
    <name evidence="2" type="ORF">GCM10011309_11110</name>
</gene>
<feature type="transmembrane region" description="Helical" evidence="1">
    <location>
        <begin position="46"/>
        <end position="66"/>
    </location>
</feature>
<comment type="caution">
    <text evidence="2">The sequence shown here is derived from an EMBL/GenBank/DDBJ whole genome shotgun (WGS) entry which is preliminary data.</text>
</comment>
<dbReference type="RefSeq" id="WP_189582465.1">
    <property type="nucleotide sequence ID" value="NZ_BMYV01000001.1"/>
</dbReference>
<evidence type="ECO:0000256" key="1">
    <source>
        <dbReference type="SAM" id="Phobius"/>
    </source>
</evidence>
<proteinExistence type="predicted"/>
<protein>
    <submittedName>
        <fullName evidence="2">Uncharacterized protein</fullName>
    </submittedName>
</protein>
<feature type="transmembrane region" description="Helical" evidence="1">
    <location>
        <begin position="12"/>
        <end position="34"/>
    </location>
</feature>
<organism evidence="2 3">
    <name type="scientific">Litorimonas cladophorae</name>
    <dbReference type="NCBI Taxonomy" id="1220491"/>
    <lineage>
        <taxon>Bacteria</taxon>
        <taxon>Pseudomonadati</taxon>
        <taxon>Pseudomonadota</taxon>
        <taxon>Alphaproteobacteria</taxon>
        <taxon>Maricaulales</taxon>
        <taxon>Robiginitomaculaceae</taxon>
    </lineage>
</organism>
<keyword evidence="1" id="KW-1133">Transmembrane helix</keyword>
<accession>A0A918KHL6</accession>
<evidence type="ECO:0000313" key="2">
    <source>
        <dbReference type="EMBL" id="GGX62912.1"/>
    </source>
</evidence>
<reference evidence="2 3" key="1">
    <citation type="journal article" date="2014" name="Int. J. Syst. Evol. Microbiol.">
        <title>Complete genome sequence of Corynebacterium casei LMG S-19264T (=DSM 44701T), isolated from a smear-ripened cheese.</title>
        <authorList>
            <consortium name="US DOE Joint Genome Institute (JGI-PGF)"/>
            <person name="Walter F."/>
            <person name="Albersmeier A."/>
            <person name="Kalinowski J."/>
            <person name="Ruckert C."/>
        </authorList>
    </citation>
    <scope>NUCLEOTIDE SEQUENCE [LARGE SCALE GENOMIC DNA]</scope>
    <source>
        <strain evidence="2 3">KCTC 23968</strain>
    </source>
</reference>
<dbReference type="AlphaFoldDB" id="A0A918KHL6"/>
<evidence type="ECO:0000313" key="3">
    <source>
        <dbReference type="Proteomes" id="UP000600865"/>
    </source>
</evidence>